<feature type="region of interest" description="Disordered" evidence="1">
    <location>
        <begin position="461"/>
        <end position="481"/>
    </location>
</feature>
<name>A0A850PYK7_9MYCO</name>
<accession>A0A850PYK7</accession>
<dbReference type="InterPro" id="IPR003870">
    <property type="entry name" value="DUF222"/>
</dbReference>
<protein>
    <recommendedName>
        <fullName evidence="2">DUF222 domain-containing protein</fullName>
    </recommendedName>
</protein>
<feature type="domain" description="DUF222" evidence="2">
    <location>
        <begin position="33"/>
        <end position="284"/>
    </location>
</feature>
<dbReference type="InterPro" id="IPR003615">
    <property type="entry name" value="HNH_nuc"/>
</dbReference>
<evidence type="ECO:0000259" key="2">
    <source>
        <dbReference type="Pfam" id="PF02720"/>
    </source>
</evidence>
<sequence length="564" mass="60672">MFDDSLPGLGGLRGLSDADLVAGIAGWSSAAAVAEARKLAAVAEWARRAGERAVHPRGACDDTDAAAAELACALTISHGRALGLMDTATTLRDRLPRLGARFLAGEVSAGVVWRIVWHTGLVRDAAVWAALDAELSQRASAWGALSAAKLETAIEFWIDKYDPDAVRRVRARVRGRSFTIGKRDDQAGTAAVYGSLSITDAAVWEERLALMLAGVCEDDPRTLNQRRADAVGAVGAGSFVLACGCDNPDCAARGVDDGRASSVSIHVFAEQGSVDASLDPGLHGQERPTTGLPWTQPQPASETEPASESAPVGAKPRTAGVIPAMRNAIVPAALLADLIARGAKVRFVGGLEDVAGVEGYRPSAALDRFVRARDLTCRMPGCDRPAVHGDIDHTRPYPYGPTHPSNMKCYCRFHHLLKTFWPGWTDRQEPDGSVHITTPTGRTYTTKPFSALLFPRWNTTTAPLEDAPSAPALSAERGRKMPTRIRSREQAREYRITRERHLNAIQRELDLAAAQAAAAERAAKRAQKQNRKQTPDHDPIDYLGLSLSRPPGYQPDYGDDPPPF</sequence>
<gene>
    <name evidence="3" type="ORF">HLY00_3861</name>
</gene>
<feature type="region of interest" description="Disordered" evidence="1">
    <location>
        <begin position="520"/>
        <end position="564"/>
    </location>
</feature>
<dbReference type="Pfam" id="PF02720">
    <property type="entry name" value="DUF222"/>
    <property type="match status" value="1"/>
</dbReference>
<keyword evidence="4" id="KW-1185">Reference proteome</keyword>
<evidence type="ECO:0000313" key="4">
    <source>
        <dbReference type="Proteomes" id="UP000570517"/>
    </source>
</evidence>
<feature type="compositionally biased region" description="Polar residues" evidence="1">
    <location>
        <begin position="292"/>
        <end position="306"/>
    </location>
</feature>
<dbReference type="Proteomes" id="UP000570517">
    <property type="component" value="Unassembled WGS sequence"/>
</dbReference>
<proteinExistence type="predicted"/>
<dbReference type="AlphaFoldDB" id="A0A850PYK7"/>
<organism evidence="3 4">
    <name type="scientific">Mycolicibacterium hippocampi</name>
    <dbReference type="NCBI Taxonomy" id="659824"/>
    <lineage>
        <taxon>Bacteria</taxon>
        <taxon>Bacillati</taxon>
        <taxon>Actinomycetota</taxon>
        <taxon>Actinomycetes</taxon>
        <taxon>Mycobacteriales</taxon>
        <taxon>Mycobacteriaceae</taxon>
        <taxon>Mycolicibacterium</taxon>
    </lineage>
</organism>
<evidence type="ECO:0000256" key="1">
    <source>
        <dbReference type="SAM" id="MobiDB-lite"/>
    </source>
</evidence>
<evidence type="ECO:0000313" key="3">
    <source>
        <dbReference type="EMBL" id="NVN53513.1"/>
    </source>
</evidence>
<feature type="region of interest" description="Disordered" evidence="1">
    <location>
        <begin position="275"/>
        <end position="315"/>
    </location>
</feature>
<dbReference type="EMBL" id="JABFYL010000049">
    <property type="protein sequence ID" value="NVN53513.1"/>
    <property type="molecule type" value="Genomic_DNA"/>
</dbReference>
<dbReference type="CDD" id="cd00085">
    <property type="entry name" value="HNHc"/>
    <property type="match status" value="1"/>
</dbReference>
<dbReference type="RefSeq" id="WP_178361718.1">
    <property type="nucleotide sequence ID" value="NZ_JABFYL010000049.1"/>
</dbReference>
<comment type="caution">
    <text evidence="3">The sequence shown here is derived from an EMBL/GenBank/DDBJ whole genome shotgun (WGS) entry which is preliminary data.</text>
</comment>
<reference evidence="3 4" key="1">
    <citation type="submission" date="2020-05" db="EMBL/GenBank/DDBJ databases">
        <title>Draft genome sequence of Mycobacterium hippocampi DL, isolated from European seabass, Dicentrarchus labrax, reared in fish farms.</title>
        <authorList>
            <person name="Stathopoulou P."/>
            <person name="Asimakis E."/>
            <person name="Tzokas K."/>
            <person name="Batargias C."/>
            <person name="Tsiamis G."/>
        </authorList>
    </citation>
    <scope>NUCLEOTIDE SEQUENCE [LARGE SCALE GENOMIC DNA]</scope>
    <source>
        <strain evidence="3 4">DL</strain>
    </source>
</reference>